<evidence type="ECO:0000313" key="3">
    <source>
        <dbReference type="Proteomes" id="UP000218765"/>
    </source>
</evidence>
<dbReference type="OrthoDB" id="9860512at2"/>
<dbReference type="EMBL" id="AP018052">
    <property type="protein sequence ID" value="BAZ94644.1"/>
    <property type="molecule type" value="Genomic_DNA"/>
</dbReference>
<evidence type="ECO:0000313" key="2">
    <source>
        <dbReference type="EMBL" id="BAZ94644.1"/>
    </source>
</evidence>
<sequence>MRMTHSTSAFALAAGLALGSALPLTAVAGSVDKALDQAATAIAEAKSNDWIWRDTEKFFNEAQEAAKKGNKDEAMKLATKAREQAELAVKQYRLEQETDRSL</sequence>
<gene>
    <name evidence="2" type="ORF">FOKN1_2270</name>
</gene>
<dbReference type="Proteomes" id="UP000218765">
    <property type="component" value="Chromosome"/>
</dbReference>
<proteinExistence type="predicted"/>
<evidence type="ECO:0000256" key="1">
    <source>
        <dbReference type="SAM" id="SignalP"/>
    </source>
</evidence>
<dbReference type="AlphaFoldDB" id="A0A1Z4VTW6"/>
<dbReference type="RefSeq" id="WP_096366714.1">
    <property type="nucleotide sequence ID" value="NZ_AP018052.1"/>
</dbReference>
<feature type="signal peptide" evidence="1">
    <location>
        <begin position="1"/>
        <end position="28"/>
    </location>
</feature>
<reference evidence="2 3" key="1">
    <citation type="submission" date="2017-05" db="EMBL/GenBank/DDBJ databases">
        <title>Thiocyanate degradation by Thiohalobacter thiocyanaticus FOKN1.</title>
        <authorList>
            <person name="Oshiki M."/>
            <person name="Fukushima T."/>
            <person name="Kawano S."/>
            <person name="Nakagawa J."/>
        </authorList>
    </citation>
    <scope>NUCLEOTIDE SEQUENCE [LARGE SCALE GENOMIC DNA]</scope>
    <source>
        <strain evidence="2 3">FOKN1</strain>
    </source>
</reference>
<feature type="chain" id="PRO_5012915996" evidence="1">
    <location>
        <begin position="29"/>
        <end position="102"/>
    </location>
</feature>
<dbReference type="KEGG" id="ttc:FOKN1_2270"/>
<keyword evidence="3" id="KW-1185">Reference proteome</keyword>
<organism evidence="2 3">
    <name type="scientific">Thiohalobacter thiocyanaticus</name>
    <dbReference type="NCBI Taxonomy" id="585455"/>
    <lineage>
        <taxon>Bacteria</taxon>
        <taxon>Pseudomonadati</taxon>
        <taxon>Pseudomonadota</taxon>
        <taxon>Gammaproteobacteria</taxon>
        <taxon>Thiohalobacterales</taxon>
        <taxon>Thiohalobacteraceae</taxon>
        <taxon>Thiohalobacter</taxon>
    </lineage>
</organism>
<protein>
    <submittedName>
        <fullName evidence="2">SoxXA-binding protein SoxK</fullName>
    </submittedName>
</protein>
<name>A0A1Z4VTW6_9GAMM</name>
<accession>A0A1Z4VTW6</accession>
<keyword evidence="1" id="KW-0732">Signal</keyword>